<dbReference type="Gene3D" id="3.30.460.40">
    <property type="match status" value="1"/>
</dbReference>
<dbReference type="EMBL" id="BAFN01000001">
    <property type="protein sequence ID" value="GAN31756.1"/>
    <property type="molecule type" value="Genomic_DNA"/>
</dbReference>
<dbReference type="SUPFAM" id="SSF81301">
    <property type="entry name" value="Nucleotidyltransferase"/>
    <property type="match status" value="1"/>
</dbReference>
<keyword evidence="2" id="KW-1185">Reference proteome</keyword>
<reference evidence="2" key="1">
    <citation type="journal article" date="2015" name="Genome Announc.">
        <title>Draft Genome Sequence of an Anaerobic Ammonium-Oxidizing Bacterium, "Candidatus Brocadia sinica".</title>
        <authorList>
            <person name="Oshiki M."/>
            <person name="Shinyako-Hata K."/>
            <person name="Satoh H."/>
            <person name="Okabe S."/>
        </authorList>
    </citation>
    <scope>NUCLEOTIDE SEQUENCE [LARGE SCALE GENOMIC DNA]</scope>
    <source>
        <strain evidence="2">JPN1</strain>
    </source>
</reference>
<proteinExistence type="predicted"/>
<dbReference type="InterPro" id="IPR043519">
    <property type="entry name" value="NT_sf"/>
</dbReference>
<protein>
    <recommendedName>
        <fullName evidence="3">Nucleotidyltransferase family protein</fullName>
    </recommendedName>
</protein>
<evidence type="ECO:0000313" key="1">
    <source>
        <dbReference type="EMBL" id="GAN31756.1"/>
    </source>
</evidence>
<gene>
    <name evidence="1" type="ORF">BROSI_A0260</name>
</gene>
<dbReference type="RefSeq" id="WP_052561628.1">
    <property type="nucleotide sequence ID" value="NZ_BAFN01000001.1"/>
</dbReference>
<accession>A0ABQ0JSR4</accession>
<dbReference type="Proteomes" id="UP000032309">
    <property type="component" value="Unassembled WGS sequence"/>
</dbReference>
<evidence type="ECO:0000313" key="2">
    <source>
        <dbReference type="Proteomes" id="UP000032309"/>
    </source>
</evidence>
<organism evidence="1 2">
    <name type="scientific">Candidatus Brocadia sinica JPN1</name>
    <dbReference type="NCBI Taxonomy" id="1197129"/>
    <lineage>
        <taxon>Bacteria</taxon>
        <taxon>Pseudomonadati</taxon>
        <taxon>Planctomycetota</taxon>
        <taxon>Candidatus Brocadiia</taxon>
        <taxon>Candidatus Brocadiales</taxon>
        <taxon>Candidatus Brocadiaceae</taxon>
        <taxon>Candidatus Brocadia</taxon>
    </lineage>
</organism>
<comment type="caution">
    <text evidence="1">The sequence shown here is derived from an EMBL/GenBank/DDBJ whole genome shotgun (WGS) entry which is preliminary data.</text>
</comment>
<evidence type="ECO:0008006" key="3">
    <source>
        <dbReference type="Google" id="ProtNLM"/>
    </source>
</evidence>
<sequence length="167" mass="19535">MIKFESLFSALNKAKVHYLVVGGIAVNLYGIERATADIDLVVDLEENNLNRFITVMKELNFKPKIPVRLADFMKKEIREGWIKEKGMLVFSLFDPKNPFFILDIFVAIPFNFDVVYEEREEIHAGKTIIPVVPIHYLIEMKEKTGRPQDIADVFYLRKIQEEWNNEN</sequence>
<name>A0ABQ0JSR4_9BACT</name>